<comment type="caution">
    <text evidence="8">The sequence shown here is derived from an EMBL/GenBank/DDBJ whole genome shotgun (WGS) entry which is preliminary data.</text>
</comment>
<dbReference type="InterPro" id="IPR023845">
    <property type="entry name" value="DUF3817_TM"/>
</dbReference>
<keyword evidence="5 6" id="KW-0472">Membrane</keyword>
<name>A0ABU1P768_9BACL</name>
<keyword evidence="2" id="KW-1003">Cell membrane</keyword>
<dbReference type="NCBIfam" id="TIGR03954">
    <property type="entry name" value="integ_memb_HG"/>
    <property type="match status" value="1"/>
</dbReference>
<evidence type="ECO:0000256" key="2">
    <source>
        <dbReference type="ARBA" id="ARBA00022475"/>
    </source>
</evidence>
<sequence>MLQRQHSLPFMRYVGWGEGSSFLLLLGIAMPLKYAFDLPQAVFIVGVAHGFLFSLYLLSIAWVTLVHRWSFVRVLAAFIAAFIPFGPFLFDRWNRR</sequence>
<dbReference type="PANTHER" id="PTHR40077">
    <property type="entry name" value="MEMBRANE PROTEIN-RELATED"/>
    <property type="match status" value="1"/>
</dbReference>
<feature type="transmembrane region" description="Helical" evidence="6">
    <location>
        <begin position="20"/>
        <end position="36"/>
    </location>
</feature>
<evidence type="ECO:0000256" key="3">
    <source>
        <dbReference type="ARBA" id="ARBA00022692"/>
    </source>
</evidence>
<keyword evidence="3 6" id="KW-0812">Transmembrane</keyword>
<feature type="domain" description="DUF3817" evidence="7">
    <location>
        <begin position="10"/>
        <end position="96"/>
    </location>
</feature>
<evidence type="ECO:0000259" key="7">
    <source>
        <dbReference type="Pfam" id="PF12823"/>
    </source>
</evidence>
<protein>
    <submittedName>
        <fullName evidence="8">Integral membrane protein</fullName>
    </submittedName>
</protein>
<evidence type="ECO:0000256" key="1">
    <source>
        <dbReference type="ARBA" id="ARBA00004651"/>
    </source>
</evidence>
<accession>A0ABU1P768</accession>
<keyword evidence="4 6" id="KW-1133">Transmembrane helix</keyword>
<dbReference type="Pfam" id="PF12823">
    <property type="entry name" value="DUF3817"/>
    <property type="match status" value="1"/>
</dbReference>
<reference evidence="8 9" key="1">
    <citation type="submission" date="2023-07" db="EMBL/GenBank/DDBJ databases">
        <title>Sorghum-associated microbial communities from plants grown in Nebraska, USA.</title>
        <authorList>
            <person name="Schachtman D."/>
        </authorList>
    </citation>
    <scope>NUCLEOTIDE SEQUENCE [LARGE SCALE GENOMIC DNA]</scope>
    <source>
        <strain evidence="8 9">CC258</strain>
    </source>
</reference>
<evidence type="ECO:0000313" key="8">
    <source>
        <dbReference type="EMBL" id="MDR6555613.1"/>
    </source>
</evidence>
<evidence type="ECO:0000256" key="6">
    <source>
        <dbReference type="SAM" id="Phobius"/>
    </source>
</evidence>
<dbReference type="Proteomes" id="UP001267290">
    <property type="component" value="Unassembled WGS sequence"/>
</dbReference>
<comment type="subcellular location">
    <subcellularLocation>
        <location evidence="1">Cell membrane</location>
        <topology evidence="1">Multi-pass membrane protein</topology>
    </subcellularLocation>
</comment>
<dbReference type="PANTHER" id="PTHR40077:SF1">
    <property type="entry name" value="MEMBRANE PROTEIN"/>
    <property type="match status" value="1"/>
</dbReference>
<evidence type="ECO:0000256" key="4">
    <source>
        <dbReference type="ARBA" id="ARBA00022989"/>
    </source>
</evidence>
<dbReference type="EMBL" id="JAVDSB010000034">
    <property type="protein sequence ID" value="MDR6555613.1"/>
    <property type="molecule type" value="Genomic_DNA"/>
</dbReference>
<proteinExistence type="predicted"/>
<evidence type="ECO:0000313" key="9">
    <source>
        <dbReference type="Proteomes" id="UP001267290"/>
    </source>
</evidence>
<evidence type="ECO:0000256" key="5">
    <source>
        <dbReference type="ARBA" id="ARBA00023136"/>
    </source>
</evidence>
<feature type="transmembrane region" description="Helical" evidence="6">
    <location>
        <begin position="43"/>
        <end position="65"/>
    </location>
</feature>
<organism evidence="8 9">
    <name type="scientific">Paenibacillus qinlingensis</name>
    <dbReference type="NCBI Taxonomy" id="1837343"/>
    <lineage>
        <taxon>Bacteria</taxon>
        <taxon>Bacillati</taxon>
        <taxon>Bacillota</taxon>
        <taxon>Bacilli</taxon>
        <taxon>Bacillales</taxon>
        <taxon>Paenibacillaceae</taxon>
        <taxon>Paenibacillus</taxon>
    </lineage>
</organism>
<keyword evidence="9" id="KW-1185">Reference proteome</keyword>
<gene>
    <name evidence="8" type="ORF">J2736_006875</name>
</gene>
<feature type="transmembrane region" description="Helical" evidence="6">
    <location>
        <begin position="71"/>
        <end position="90"/>
    </location>
</feature>